<name>D4F4R9_EDWTA</name>
<dbReference type="EMBL" id="ADGK01000108">
    <property type="protein sequence ID" value="EFE23238.1"/>
    <property type="molecule type" value="Genomic_DNA"/>
</dbReference>
<evidence type="ECO:0000313" key="2">
    <source>
        <dbReference type="Proteomes" id="UP000003692"/>
    </source>
</evidence>
<protein>
    <submittedName>
        <fullName evidence="1">Uncharacterized protein</fullName>
    </submittedName>
</protein>
<comment type="caution">
    <text evidence="1">The sequence shown here is derived from an EMBL/GenBank/DDBJ whole genome shotgun (WGS) entry which is preliminary data.</text>
</comment>
<dbReference type="HOGENOM" id="CLU_3288747_0_0_6"/>
<sequence length="40" mass="4746">MSYRLNSLNQSRLFLWIREAPRHIPWRRRLAFGAMAATAS</sequence>
<evidence type="ECO:0000313" key="1">
    <source>
        <dbReference type="EMBL" id="EFE23238.1"/>
    </source>
</evidence>
<proteinExistence type="predicted"/>
<gene>
    <name evidence="1" type="ORF">EDWATA_01742</name>
</gene>
<dbReference type="Proteomes" id="UP000003692">
    <property type="component" value="Unassembled WGS sequence"/>
</dbReference>
<organism evidence="1 2">
    <name type="scientific">Edwardsiella tarda ATCC 23685</name>
    <dbReference type="NCBI Taxonomy" id="500638"/>
    <lineage>
        <taxon>Bacteria</taxon>
        <taxon>Pseudomonadati</taxon>
        <taxon>Pseudomonadota</taxon>
        <taxon>Gammaproteobacteria</taxon>
        <taxon>Enterobacterales</taxon>
        <taxon>Hafniaceae</taxon>
        <taxon>Edwardsiella</taxon>
    </lineage>
</organism>
<accession>D4F4R9</accession>
<dbReference type="AlphaFoldDB" id="D4F4R9"/>
<reference evidence="1 2" key="1">
    <citation type="submission" date="2010-02" db="EMBL/GenBank/DDBJ databases">
        <authorList>
            <person name="Weinstock G."/>
            <person name="Sodergren E."/>
            <person name="Clifton S."/>
            <person name="Fulton L."/>
            <person name="Fulton B."/>
            <person name="Courtney L."/>
            <person name="Fronick C."/>
            <person name="Harrison M."/>
            <person name="Strong C."/>
            <person name="Farmer C."/>
            <person name="Delahaunty K."/>
            <person name="Markovic C."/>
            <person name="Hall O."/>
            <person name="Minx P."/>
            <person name="Tomlinson C."/>
            <person name="Mitreva M."/>
            <person name="Nelson J."/>
            <person name="Hou S."/>
            <person name="Wollam A."/>
            <person name="Pepin K.H."/>
            <person name="Johnson M."/>
            <person name="Bhonagiri V."/>
            <person name="Zhang X."/>
            <person name="Suruliraj S."/>
            <person name="Warren W."/>
            <person name="Chinwalla A."/>
            <person name="Mardis E.R."/>
            <person name="Wilson R.K."/>
        </authorList>
    </citation>
    <scope>NUCLEOTIDE SEQUENCE [LARGE SCALE GENOMIC DNA]</scope>
    <source>
        <strain evidence="1 2">ATCC 23685</strain>
    </source>
</reference>